<accession>A0ACC3YP13</accession>
<evidence type="ECO:0000313" key="2">
    <source>
        <dbReference type="Proteomes" id="UP000805649"/>
    </source>
</evidence>
<keyword evidence="2" id="KW-1185">Reference proteome</keyword>
<comment type="caution">
    <text evidence="1">The sequence shown here is derived from an EMBL/GenBank/DDBJ whole genome shotgun (WGS) entry which is preliminary data.</text>
</comment>
<evidence type="ECO:0000313" key="1">
    <source>
        <dbReference type="EMBL" id="KAL0932897.1"/>
    </source>
</evidence>
<dbReference type="EMBL" id="VUJX02000008">
    <property type="protein sequence ID" value="KAL0932897.1"/>
    <property type="molecule type" value="Genomic_DNA"/>
</dbReference>
<organism evidence="1 2">
    <name type="scientific">Colletotrichum truncatum</name>
    <name type="common">Anthracnose fungus</name>
    <name type="synonym">Colletotrichum capsici</name>
    <dbReference type="NCBI Taxonomy" id="5467"/>
    <lineage>
        <taxon>Eukaryota</taxon>
        <taxon>Fungi</taxon>
        <taxon>Dikarya</taxon>
        <taxon>Ascomycota</taxon>
        <taxon>Pezizomycotina</taxon>
        <taxon>Sordariomycetes</taxon>
        <taxon>Hypocreomycetidae</taxon>
        <taxon>Glomerellales</taxon>
        <taxon>Glomerellaceae</taxon>
        <taxon>Colletotrichum</taxon>
        <taxon>Colletotrichum truncatum species complex</taxon>
    </lineage>
</organism>
<protein>
    <submittedName>
        <fullName evidence="1">Esterase-like protein</fullName>
    </submittedName>
</protein>
<name>A0ACC3YP13_COLTU</name>
<proteinExistence type="predicted"/>
<gene>
    <name evidence="1" type="ORF">CTRU02_211860</name>
</gene>
<reference evidence="1 2" key="1">
    <citation type="journal article" date="2020" name="Phytopathology">
        <title>Genome Sequence Resources of Colletotrichum truncatum, C. plurivorum, C. musicola, and C. sojae: Four Species Pathogenic to Soybean (Glycine max).</title>
        <authorList>
            <person name="Rogerio F."/>
            <person name="Boufleur T.R."/>
            <person name="Ciampi-Guillardi M."/>
            <person name="Sukno S.A."/>
            <person name="Thon M.R."/>
            <person name="Massola Junior N.S."/>
            <person name="Baroncelli R."/>
        </authorList>
    </citation>
    <scope>NUCLEOTIDE SEQUENCE [LARGE SCALE GENOMIC DNA]</scope>
    <source>
        <strain evidence="1 2">CMES1059</strain>
    </source>
</reference>
<dbReference type="Proteomes" id="UP000805649">
    <property type="component" value="Unassembled WGS sequence"/>
</dbReference>
<sequence>MSRRLLSTLGGRHHRASIAPETLDRAHRKQNELAAKFERGLGQDGEGNSITINRERKTVNTSAGELPISPVMDPDFAEVRKRWKGPKEKPNRSKVKDLKERARRKLAENPYAHALATPIRMCPITRTTLPSYFLQNFNAVSNPETGDIWIVPEDMTSSPLEGSSQKDGADPEQDNEQQTSTLASQADTPEPTAPESPFKKPMISPPSTYVLSRKLLLKNAPQRKGAGPHAGSVPMLFARRDRFIRATNSRIVFRSDMDEFVLENMRRQVVNAFLYYAKLHETDGRDYLRPCPTWDSVKKMQKRGCLLWIPSNAEDQKGPRAVGGYSAVQQFAAYDVPDAKWEKRLPVHDLDYLLGPDHMATLRKHALFQANSLLLLGKQRSIPVQLYLWKLQGYMAEYPEDNTFVPKNSKEKKDQS</sequence>